<gene>
    <name evidence="1" type="ORF">TZ86_00605</name>
</gene>
<comment type="caution">
    <text evidence="1">The sequence shown here is derived from an EMBL/GenBank/DDBJ whole genome shotgun (WGS) entry which is preliminary data.</text>
</comment>
<organism evidence="1 2">
    <name type="scientific">Streptococcus gordonii</name>
    <dbReference type="NCBI Taxonomy" id="1302"/>
    <lineage>
        <taxon>Bacteria</taxon>
        <taxon>Bacillati</taxon>
        <taxon>Bacillota</taxon>
        <taxon>Bacilli</taxon>
        <taxon>Lactobacillales</taxon>
        <taxon>Streptococcaceae</taxon>
        <taxon>Streptococcus</taxon>
    </lineage>
</organism>
<protein>
    <submittedName>
        <fullName evidence="1">Uncharacterized protein</fullName>
    </submittedName>
</protein>
<dbReference type="Proteomes" id="UP000033658">
    <property type="component" value="Unassembled WGS sequence"/>
</dbReference>
<reference evidence="1 2" key="1">
    <citation type="submission" date="2015-02" db="EMBL/GenBank/DDBJ databases">
        <title>Evolution of amylase-binding proteins of oral streptococcal species.</title>
        <authorList>
            <person name="Haase E.M."/>
        </authorList>
    </citation>
    <scope>NUCLEOTIDE SEQUENCE [LARGE SCALE GENOMIC DNA]</scope>
    <source>
        <strain evidence="1 2">G9B</strain>
    </source>
</reference>
<accession>A0AAW3H713</accession>
<name>A0AAW3H713_STRGN</name>
<proteinExistence type="predicted"/>
<evidence type="ECO:0000313" key="2">
    <source>
        <dbReference type="Proteomes" id="UP000033658"/>
    </source>
</evidence>
<sequence length="33" mass="3671">MTILEMVGLIFRGMQESDLSALIALCTESTLKR</sequence>
<evidence type="ECO:0000313" key="1">
    <source>
        <dbReference type="EMBL" id="KJQ58762.1"/>
    </source>
</evidence>
<dbReference type="EMBL" id="JYGL01000001">
    <property type="protein sequence ID" value="KJQ58762.1"/>
    <property type="molecule type" value="Genomic_DNA"/>
</dbReference>
<dbReference type="AlphaFoldDB" id="A0AAW3H713"/>